<keyword evidence="4" id="KW-1185">Reference proteome</keyword>
<protein>
    <submittedName>
        <fullName evidence="3">Metal-dependent phosphohydrolase, HD subdomain</fullName>
    </submittedName>
</protein>
<dbReference type="InterPro" id="IPR021812">
    <property type="entry name" value="DUF3391"/>
</dbReference>
<evidence type="ECO:0000313" key="4">
    <source>
        <dbReference type="Proteomes" id="UP000001947"/>
    </source>
</evidence>
<name>Q21H89_SACD2</name>
<evidence type="ECO:0000313" key="3">
    <source>
        <dbReference type="EMBL" id="ABD81940.1"/>
    </source>
</evidence>
<dbReference type="EMBL" id="CP000282">
    <property type="protein sequence ID" value="ABD81940.1"/>
    <property type="molecule type" value="Genomic_DNA"/>
</dbReference>
<dbReference type="CDD" id="cd00077">
    <property type="entry name" value="HDc"/>
    <property type="match status" value="1"/>
</dbReference>
<dbReference type="Pfam" id="PF13487">
    <property type="entry name" value="HD_5"/>
    <property type="match status" value="1"/>
</dbReference>
<gene>
    <name evidence="3" type="ordered locus">Sde_2680</name>
</gene>
<dbReference type="InterPro" id="IPR037522">
    <property type="entry name" value="HD_GYP_dom"/>
</dbReference>
<evidence type="ECO:0000256" key="1">
    <source>
        <dbReference type="SAM" id="MobiDB-lite"/>
    </source>
</evidence>
<dbReference type="SUPFAM" id="SSF109604">
    <property type="entry name" value="HD-domain/PDEase-like"/>
    <property type="match status" value="1"/>
</dbReference>
<dbReference type="PANTHER" id="PTHR43155">
    <property type="entry name" value="CYCLIC DI-GMP PHOSPHODIESTERASE PA4108-RELATED"/>
    <property type="match status" value="1"/>
</dbReference>
<evidence type="ECO:0000259" key="2">
    <source>
        <dbReference type="PROSITE" id="PS51832"/>
    </source>
</evidence>
<accession>Q21H89</accession>
<dbReference type="PANTHER" id="PTHR43155:SF2">
    <property type="entry name" value="CYCLIC DI-GMP PHOSPHODIESTERASE PA4108"/>
    <property type="match status" value="1"/>
</dbReference>
<organism evidence="3 4">
    <name type="scientific">Saccharophagus degradans (strain 2-40 / ATCC 43961 / DSM 17024)</name>
    <dbReference type="NCBI Taxonomy" id="203122"/>
    <lineage>
        <taxon>Bacteria</taxon>
        <taxon>Pseudomonadati</taxon>
        <taxon>Pseudomonadota</taxon>
        <taxon>Gammaproteobacteria</taxon>
        <taxon>Cellvibrionales</taxon>
        <taxon>Cellvibrionaceae</taxon>
        <taxon>Saccharophagus</taxon>
    </lineage>
</organism>
<reference evidence="3 4" key="1">
    <citation type="journal article" date="2008" name="PLoS Genet.">
        <title>Complete genome sequence of the complex carbohydrate-degrading marine bacterium, Saccharophagus degradans strain 2-40 T.</title>
        <authorList>
            <person name="Weiner R.M."/>
            <person name="Taylor L.E.II."/>
            <person name="Henrissat B."/>
            <person name="Hauser L."/>
            <person name="Land M."/>
            <person name="Coutinho P.M."/>
            <person name="Rancurel C."/>
            <person name="Saunders E.H."/>
            <person name="Longmire A.G."/>
            <person name="Zhang H."/>
            <person name="Bayer E.A."/>
            <person name="Gilbert H.J."/>
            <person name="Larimer F."/>
            <person name="Zhulin I.B."/>
            <person name="Ekborg N.A."/>
            <person name="Lamed R."/>
            <person name="Richardson P.M."/>
            <person name="Borovok I."/>
            <person name="Hutcheson S."/>
        </authorList>
    </citation>
    <scope>NUCLEOTIDE SEQUENCE [LARGE SCALE GENOMIC DNA]</scope>
    <source>
        <strain evidence="4">2-40 / ATCC 43961 / DSM 17024</strain>
    </source>
</reference>
<dbReference type="InterPro" id="IPR003607">
    <property type="entry name" value="HD/PDEase_dom"/>
</dbReference>
<proteinExistence type="predicted"/>
<dbReference type="eggNOG" id="COG2206">
    <property type="taxonomic scope" value="Bacteria"/>
</dbReference>
<keyword evidence="3" id="KW-0378">Hydrolase</keyword>
<feature type="region of interest" description="Disordered" evidence="1">
    <location>
        <begin position="99"/>
        <end position="119"/>
    </location>
</feature>
<dbReference type="Pfam" id="PF11871">
    <property type="entry name" value="DUF3391"/>
    <property type="match status" value="1"/>
</dbReference>
<dbReference type="AlphaFoldDB" id="Q21H89"/>
<dbReference type="Proteomes" id="UP000001947">
    <property type="component" value="Chromosome"/>
</dbReference>
<dbReference type="GO" id="GO:0008081">
    <property type="term" value="F:phosphoric diester hydrolase activity"/>
    <property type="evidence" value="ECO:0007669"/>
    <property type="project" value="UniProtKB-ARBA"/>
</dbReference>
<dbReference type="Gene3D" id="1.10.3210.10">
    <property type="entry name" value="Hypothetical protein af1432"/>
    <property type="match status" value="1"/>
</dbReference>
<dbReference type="HOGENOM" id="CLU_000445_92_1_6"/>
<dbReference type="KEGG" id="sde:Sde_2680"/>
<feature type="domain" description="HD-GYP" evidence="2">
    <location>
        <begin position="184"/>
        <end position="379"/>
    </location>
</feature>
<dbReference type="STRING" id="203122.Sde_2680"/>
<sequence>MLLQLMFNHCEMIDRDGQNYRCKGICVAIKQVKLQVNELTVGMFVSGLDRPWSQTPFPLQGFYIRDLDEIKELKVHCSFVYIDVQKGTAPLKNTLRKLSSSRASVSSRKPDRNARRAPMPDVAPLKIRRNTYTTIAPLEKEMGKAKELHQQVYHAVGAVMEQVNQDHSNFPVREAKRVAGHMVDSVIRSPDAFTWLSRVREKDAYTYSHAVRSAVWAILFGRHIGLPKQDLDVLAMGVLLKDIGKTKLPTYLLEKPDRTSDEQEAYEKFVDYGVEILRKLSDVQPRITSVVKTHCERVNGSGFPQHLRGDKIPLLGKIAGIVTFYDETTNPRGQEKPLPPSKAVAKLYDLREIEFQEELVVEFIRAIGLYPTGTLVELSTGEVGVVVEQNFERRLKPKVMVVTDAYKQPLYEMVLVDLAADEKEKQQKVDAGKVHPSELERVEIVQDLEPGSYDIDVAGIRDNYIAMKESKGLLSLFKRKVKFLPGFN</sequence>
<dbReference type="PROSITE" id="PS51832">
    <property type="entry name" value="HD_GYP"/>
    <property type="match status" value="1"/>
</dbReference>